<dbReference type="SUPFAM" id="SSF88723">
    <property type="entry name" value="PIN domain-like"/>
    <property type="match status" value="1"/>
</dbReference>
<reference evidence="10" key="1">
    <citation type="journal article" date="2019" name="Int. J. Syst. Evol. Microbiol.">
        <title>The Global Catalogue of Microorganisms (GCM) 10K type strain sequencing project: providing services to taxonomists for standard genome sequencing and annotation.</title>
        <authorList>
            <consortium name="The Broad Institute Genomics Platform"/>
            <consortium name="The Broad Institute Genome Sequencing Center for Infectious Disease"/>
            <person name="Wu L."/>
            <person name="Ma J."/>
        </authorList>
    </citation>
    <scope>NUCLEOTIDE SEQUENCE [LARGE SCALE GENOMIC DNA]</scope>
    <source>
        <strain evidence="10">JCM 17923</strain>
    </source>
</reference>
<feature type="domain" description="PIN" evidence="8">
    <location>
        <begin position="6"/>
        <end position="120"/>
    </location>
</feature>
<evidence type="ECO:0000256" key="2">
    <source>
        <dbReference type="ARBA" id="ARBA00022649"/>
    </source>
</evidence>
<proteinExistence type="inferred from homology"/>
<keyword evidence="4" id="KW-0479">Metal-binding</keyword>
<evidence type="ECO:0000256" key="7">
    <source>
        <dbReference type="ARBA" id="ARBA00038093"/>
    </source>
</evidence>
<dbReference type="CDD" id="cd18738">
    <property type="entry name" value="PIN_VapC4-5_FitB-like"/>
    <property type="match status" value="1"/>
</dbReference>
<dbReference type="RefSeq" id="WP_345233329.1">
    <property type="nucleotide sequence ID" value="NZ_BAABGZ010000008.1"/>
</dbReference>
<keyword evidence="2" id="KW-1277">Toxin-antitoxin system</keyword>
<evidence type="ECO:0000256" key="6">
    <source>
        <dbReference type="ARBA" id="ARBA00022842"/>
    </source>
</evidence>
<dbReference type="InterPro" id="IPR002716">
    <property type="entry name" value="PIN_dom"/>
</dbReference>
<comment type="cofactor">
    <cofactor evidence="1">
        <name>Mg(2+)</name>
        <dbReference type="ChEBI" id="CHEBI:18420"/>
    </cofactor>
</comment>
<dbReference type="InterPro" id="IPR029060">
    <property type="entry name" value="PIN-like_dom_sf"/>
</dbReference>
<accession>A0ABP8HZW3</accession>
<name>A0ABP8HZW3_9BACT</name>
<dbReference type="Gene3D" id="3.40.50.1010">
    <property type="entry name" value="5'-nuclease"/>
    <property type="match status" value="1"/>
</dbReference>
<gene>
    <name evidence="9" type="ORF">GCM10023185_04080</name>
</gene>
<dbReference type="PANTHER" id="PTHR33653">
    <property type="entry name" value="RIBONUCLEASE VAPC2"/>
    <property type="match status" value="1"/>
</dbReference>
<comment type="caution">
    <text evidence="9">The sequence shown here is derived from an EMBL/GenBank/DDBJ whole genome shotgun (WGS) entry which is preliminary data.</text>
</comment>
<evidence type="ECO:0000256" key="4">
    <source>
        <dbReference type="ARBA" id="ARBA00022723"/>
    </source>
</evidence>
<keyword evidence="3" id="KW-0540">Nuclease</keyword>
<evidence type="ECO:0000256" key="1">
    <source>
        <dbReference type="ARBA" id="ARBA00001946"/>
    </source>
</evidence>
<evidence type="ECO:0000256" key="3">
    <source>
        <dbReference type="ARBA" id="ARBA00022722"/>
    </source>
</evidence>
<evidence type="ECO:0000256" key="5">
    <source>
        <dbReference type="ARBA" id="ARBA00022801"/>
    </source>
</evidence>
<protein>
    <submittedName>
        <fullName evidence="9">Type II toxin-antitoxin system VapC family toxin</fullName>
    </submittedName>
</protein>
<dbReference type="PANTHER" id="PTHR33653:SF1">
    <property type="entry name" value="RIBONUCLEASE VAPC2"/>
    <property type="match status" value="1"/>
</dbReference>
<dbReference type="EMBL" id="BAABGZ010000008">
    <property type="protein sequence ID" value="GAA4348280.1"/>
    <property type="molecule type" value="Genomic_DNA"/>
</dbReference>
<comment type="similarity">
    <text evidence="7">Belongs to the PINc/VapC protein family.</text>
</comment>
<evidence type="ECO:0000259" key="8">
    <source>
        <dbReference type="Pfam" id="PF01850"/>
    </source>
</evidence>
<organism evidence="9 10">
    <name type="scientific">Hymenobacter saemangeumensis</name>
    <dbReference type="NCBI Taxonomy" id="1084522"/>
    <lineage>
        <taxon>Bacteria</taxon>
        <taxon>Pseudomonadati</taxon>
        <taxon>Bacteroidota</taxon>
        <taxon>Cytophagia</taxon>
        <taxon>Cytophagales</taxon>
        <taxon>Hymenobacteraceae</taxon>
        <taxon>Hymenobacter</taxon>
    </lineage>
</organism>
<dbReference type="Pfam" id="PF01850">
    <property type="entry name" value="PIN"/>
    <property type="match status" value="1"/>
</dbReference>
<dbReference type="InterPro" id="IPR050556">
    <property type="entry name" value="Type_II_TA_system_RNase"/>
</dbReference>
<sequence length="130" mass="14211">MGAKFLVDTNTIIELVTQLLPPAGGAWVDGLVLREEHAISVINWIELLVNPRSAQEKQVLELFVATSPVLPLDADVVRQTILLRQQYHTKLPDAIVAATALVHGLVLVSRNTSDFSRIAGLVVVNPHHIL</sequence>
<keyword evidence="10" id="KW-1185">Reference proteome</keyword>
<dbReference type="Proteomes" id="UP001501153">
    <property type="component" value="Unassembled WGS sequence"/>
</dbReference>
<keyword evidence="6" id="KW-0460">Magnesium</keyword>
<evidence type="ECO:0000313" key="10">
    <source>
        <dbReference type="Proteomes" id="UP001501153"/>
    </source>
</evidence>
<evidence type="ECO:0000313" key="9">
    <source>
        <dbReference type="EMBL" id="GAA4348280.1"/>
    </source>
</evidence>
<keyword evidence="5" id="KW-0378">Hydrolase</keyword>